<evidence type="ECO:0000313" key="3">
    <source>
        <dbReference type="EMBL" id="GEZ73158.1"/>
    </source>
</evidence>
<organism evidence="3">
    <name type="scientific">Tanacetum cinerariifolium</name>
    <name type="common">Dalmatian daisy</name>
    <name type="synonym">Chrysanthemum cinerariifolium</name>
    <dbReference type="NCBI Taxonomy" id="118510"/>
    <lineage>
        <taxon>Eukaryota</taxon>
        <taxon>Viridiplantae</taxon>
        <taxon>Streptophyta</taxon>
        <taxon>Embryophyta</taxon>
        <taxon>Tracheophyta</taxon>
        <taxon>Spermatophyta</taxon>
        <taxon>Magnoliopsida</taxon>
        <taxon>eudicotyledons</taxon>
        <taxon>Gunneridae</taxon>
        <taxon>Pentapetalae</taxon>
        <taxon>asterids</taxon>
        <taxon>campanulids</taxon>
        <taxon>Asterales</taxon>
        <taxon>Asteraceae</taxon>
        <taxon>Asteroideae</taxon>
        <taxon>Anthemideae</taxon>
        <taxon>Anthemidinae</taxon>
        <taxon>Tanacetum</taxon>
    </lineage>
</organism>
<evidence type="ECO:0000259" key="2">
    <source>
        <dbReference type="Pfam" id="PF22936"/>
    </source>
</evidence>
<dbReference type="Pfam" id="PF22936">
    <property type="entry name" value="Pol_BBD"/>
    <property type="match status" value="1"/>
</dbReference>
<proteinExistence type="predicted"/>
<dbReference type="Pfam" id="PF13976">
    <property type="entry name" value="gag_pre-integrs"/>
    <property type="match status" value="1"/>
</dbReference>
<dbReference type="AlphaFoldDB" id="A0A699ILM8"/>
<reference evidence="3" key="1">
    <citation type="journal article" date="2019" name="Sci. Rep.">
        <title>Draft genome of Tanacetum cinerariifolium, the natural source of mosquito coil.</title>
        <authorList>
            <person name="Yamashiro T."/>
            <person name="Shiraishi A."/>
            <person name="Satake H."/>
            <person name="Nakayama K."/>
        </authorList>
    </citation>
    <scope>NUCLEOTIDE SEQUENCE</scope>
</reference>
<feature type="domain" description="Retrovirus-related Pol polyprotein from transposon TNT 1-94-like beta-barrel" evidence="2">
    <location>
        <begin position="272"/>
        <end position="333"/>
    </location>
</feature>
<sequence length="433" mass="50275">MKDVFEELEAEVAQNVIYRKLVEIEQKNLIANDNLITECLSKEVFFVATNSELNVATFTEMHVANTIVETRCLELEAEVSNLRDKSQNDNHDELVKRFSNLEVHHLNLQLKYQNLKDSFENNPPTPDKDTPDFDSVFVIGKMQASLQGKDNVIKKIQKQISHLQETRIEADRTLDFRALDSQITQLTTKVTVLQAQNDMFRAENDKIKQHYKELYDFINITRKYGIDVEPIIPCVRNNREAHLDYLRHLKKSVETIRDIIEEGKVVVQIILWYLDSGCSKHMMGEKFIETVRIRNDHFGAIMGYGDYVIGNSVISRVYYVEGLGYNLFSVRQFCYSDMEVAFRKHSCYVRDTDGVELTKGSRGSNLYTISVEDMMKSSPIYLLSKATKNKSWLWDQRLNHLKFGTINDLARKDLIRGLPRLKFEKIISVPRVN</sequence>
<evidence type="ECO:0000259" key="1">
    <source>
        <dbReference type="Pfam" id="PF13976"/>
    </source>
</evidence>
<comment type="caution">
    <text evidence="3">The sequence shown here is derived from an EMBL/GenBank/DDBJ whole genome shotgun (WGS) entry which is preliminary data.</text>
</comment>
<dbReference type="EMBL" id="BKCJ010316055">
    <property type="protein sequence ID" value="GEZ73158.1"/>
    <property type="molecule type" value="Genomic_DNA"/>
</dbReference>
<accession>A0A699ILM8</accession>
<dbReference type="InterPro" id="IPR025724">
    <property type="entry name" value="GAG-pre-integrase_dom"/>
</dbReference>
<name>A0A699ILM8_TANCI</name>
<feature type="domain" description="GAG-pre-integrase" evidence="1">
    <location>
        <begin position="365"/>
        <end position="424"/>
    </location>
</feature>
<dbReference type="InterPro" id="IPR054722">
    <property type="entry name" value="PolX-like_BBD"/>
</dbReference>
<gene>
    <name evidence="3" type="ORF">Tci_545131</name>
</gene>
<protein>
    <submittedName>
        <fullName evidence="3">Integrase, catalytic region, zinc finger, CCHC-type, peptidase aspartic, catalytic</fullName>
    </submittedName>
</protein>